<dbReference type="Proteomes" id="UP001303160">
    <property type="component" value="Unassembled WGS sequence"/>
</dbReference>
<evidence type="ECO:0000313" key="4">
    <source>
        <dbReference type="Proteomes" id="UP001303160"/>
    </source>
</evidence>
<evidence type="ECO:0000259" key="2">
    <source>
        <dbReference type="PROSITE" id="PS50802"/>
    </source>
</evidence>
<evidence type="ECO:0000256" key="1">
    <source>
        <dbReference type="SAM" id="MobiDB-lite"/>
    </source>
</evidence>
<dbReference type="EMBL" id="MU863916">
    <property type="protein sequence ID" value="KAK4200715.1"/>
    <property type="molecule type" value="Genomic_DNA"/>
</dbReference>
<gene>
    <name evidence="3" type="ORF">QBC40DRAFT_279582</name>
</gene>
<dbReference type="PANTHER" id="PTHR12419">
    <property type="entry name" value="OTU DOMAIN CONTAINING PROTEIN"/>
    <property type="match status" value="1"/>
</dbReference>
<dbReference type="PROSITE" id="PS50802">
    <property type="entry name" value="OTU"/>
    <property type="match status" value="1"/>
</dbReference>
<organism evidence="3 4">
    <name type="scientific">Triangularia verruculosa</name>
    <dbReference type="NCBI Taxonomy" id="2587418"/>
    <lineage>
        <taxon>Eukaryota</taxon>
        <taxon>Fungi</taxon>
        <taxon>Dikarya</taxon>
        <taxon>Ascomycota</taxon>
        <taxon>Pezizomycotina</taxon>
        <taxon>Sordariomycetes</taxon>
        <taxon>Sordariomycetidae</taxon>
        <taxon>Sordariales</taxon>
        <taxon>Podosporaceae</taxon>
        <taxon>Triangularia</taxon>
    </lineage>
</organism>
<keyword evidence="4" id="KW-1185">Reference proteome</keyword>
<dbReference type="GO" id="GO:0004843">
    <property type="term" value="F:cysteine-type deubiquitinase activity"/>
    <property type="evidence" value="ECO:0007669"/>
    <property type="project" value="TreeGrafter"/>
</dbReference>
<feature type="compositionally biased region" description="Acidic residues" evidence="1">
    <location>
        <begin position="98"/>
        <end position="112"/>
    </location>
</feature>
<proteinExistence type="predicted"/>
<accession>A0AAN6XHJ4</accession>
<dbReference type="InterPro" id="IPR050704">
    <property type="entry name" value="Peptidase_C85-like"/>
</dbReference>
<dbReference type="InterPro" id="IPR003323">
    <property type="entry name" value="OTU_dom"/>
</dbReference>
<reference evidence="3" key="2">
    <citation type="submission" date="2023-05" db="EMBL/GenBank/DDBJ databases">
        <authorList>
            <consortium name="Lawrence Berkeley National Laboratory"/>
            <person name="Steindorff A."/>
            <person name="Hensen N."/>
            <person name="Bonometti L."/>
            <person name="Westerberg I."/>
            <person name="Brannstrom I.O."/>
            <person name="Guillou S."/>
            <person name="Cros-Aarteil S."/>
            <person name="Calhoun S."/>
            <person name="Haridas S."/>
            <person name="Kuo A."/>
            <person name="Mondo S."/>
            <person name="Pangilinan J."/>
            <person name="Riley R."/>
            <person name="Labutti K."/>
            <person name="Andreopoulos B."/>
            <person name="Lipzen A."/>
            <person name="Chen C."/>
            <person name="Yanf M."/>
            <person name="Daum C."/>
            <person name="Ng V."/>
            <person name="Clum A."/>
            <person name="Ohm R."/>
            <person name="Martin F."/>
            <person name="Silar P."/>
            <person name="Natvig D."/>
            <person name="Lalanne C."/>
            <person name="Gautier V."/>
            <person name="Ament-Velasquez S.L."/>
            <person name="Kruys A."/>
            <person name="Hutchinson M.I."/>
            <person name="Powell A.J."/>
            <person name="Barry K."/>
            <person name="Miller A.N."/>
            <person name="Grigoriev I.V."/>
            <person name="Debuchy R."/>
            <person name="Gladieux P."/>
            <person name="Thoren M.H."/>
            <person name="Johannesson H."/>
        </authorList>
    </citation>
    <scope>NUCLEOTIDE SEQUENCE</scope>
    <source>
        <strain evidence="3">CBS 315.58</strain>
    </source>
</reference>
<dbReference type="PANTHER" id="PTHR12419:SF10">
    <property type="entry name" value="DEUBIQUITINASE OTUD6B"/>
    <property type="match status" value="1"/>
</dbReference>
<sequence length="336" mass="38474">MGDPAPPPAVEAAATVPREETVTELLERHTQELEEMAKRHRKELNDFNSRSIQLKKNATKKNRKKVNGEEEQKLKELTARQQEEESALRRKQQGTSDPESEPEQEQEPEPEPEQPPPSPEKDTTSSADAATEEAQEITPTSPQQQTNGAPGKKRNRQKERAARRKAEMEADIAKAEEEAKNMPNLATQQLRYRQKVMEENALVEKEVTGDGHCMYYAIADQLHFRGLTSELLEPKELRKQAADYMEAHKDYFAPFVDYTDKIPDFEKYLHRTRETTAWGGQLELQALAKVYKVSIKVVVDQQKDQVIGEGSPMLWLSFYSANKGFEHYNSLRPRDL</sequence>
<feature type="region of interest" description="Disordered" evidence="1">
    <location>
        <begin position="1"/>
        <end position="21"/>
    </location>
</feature>
<name>A0AAN6XHJ4_9PEZI</name>
<protein>
    <recommendedName>
        <fullName evidence="2">OTU domain-containing protein</fullName>
    </recommendedName>
</protein>
<evidence type="ECO:0000313" key="3">
    <source>
        <dbReference type="EMBL" id="KAK4200715.1"/>
    </source>
</evidence>
<feature type="domain" description="OTU" evidence="2">
    <location>
        <begin position="202"/>
        <end position="334"/>
    </location>
</feature>
<feature type="compositionally biased region" description="Basic and acidic residues" evidence="1">
    <location>
        <begin position="158"/>
        <end position="169"/>
    </location>
</feature>
<dbReference type="InterPro" id="IPR038765">
    <property type="entry name" value="Papain-like_cys_pep_sf"/>
</dbReference>
<feature type="compositionally biased region" description="Polar residues" evidence="1">
    <location>
        <begin position="137"/>
        <end position="148"/>
    </location>
</feature>
<dbReference type="AlphaFoldDB" id="A0AAN6XHJ4"/>
<comment type="caution">
    <text evidence="3">The sequence shown here is derived from an EMBL/GenBank/DDBJ whole genome shotgun (WGS) entry which is preliminary data.</text>
</comment>
<dbReference type="CDD" id="cd22762">
    <property type="entry name" value="OTU_fungi_OTU2-like"/>
    <property type="match status" value="1"/>
</dbReference>
<feature type="region of interest" description="Disordered" evidence="1">
    <location>
        <begin position="41"/>
        <end position="169"/>
    </location>
</feature>
<dbReference type="Pfam" id="PF02338">
    <property type="entry name" value="OTU"/>
    <property type="match status" value="1"/>
</dbReference>
<dbReference type="SUPFAM" id="SSF54001">
    <property type="entry name" value="Cysteine proteinases"/>
    <property type="match status" value="1"/>
</dbReference>
<dbReference type="InterPro" id="IPR049771">
    <property type="entry name" value="OTU2-like_OTU"/>
</dbReference>
<reference evidence="3" key="1">
    <citation type="journal article" date="2023" name="Mol. Phylogenet. Evol.">
        <title>Genome-scale phylogeny and comparative genomics of the fungal order Sordariales.</title>
        <authorList>
            <person name="Hensen N."/>
            <person name="Bonometti L."/>
            <person name="Westerberg I."/>
            <person name="Brannstrom I.O."/>
            <person name="Guillou S."/>
            <person name="Cros-Aarteil S."/>
            <person name="Calhoun S."/>
            <person name="Haridas S."/>
            <person name="Kuo A."/>
            <person name="Mondo S."/>
            <person name="Pangilinan J."/>
            <person name="Riley R."/>
            <person name="LaButti K."/>
            <person name="Andreopoulos B."/>
            <person name="Lipzen A."/>
            <person name="Chen C."/>
            <person name="Yan M."/>
            <person name="Daum C."/>
            <person name="Ng V."/>
            <person name="Clum A."/>
            <person name="Steindorff A."/>
            <person name="Ohm R.A."/>
            <person name="Martin F."/>
            <person name="Silar P."/>
            <person name="Natvig D.O."/>
            <person name="Lalanne C."/>
            <person name="Gautier V."/>
            <person name="Ament-Velasquez S.L."/>
            <person name="Kruys A."/>
            <person name="Hutchinson M.I."/>
            <person name="Powell A.J."/>
            <person name="Barry K."/>
            <person name="Miller A.N."/>
            <person name="Grigoriev I.V."/>
            <person name="Debuchy R."/>
            <person name="Gladieux P."/>
            <person name="Hiltunen Thoren M."/>
            <person name="Johannesson H."/>
        </authorList>
    </citation>
    <scope>NUCLEOTIDE SEQUENCE</scope>
    <source>
        <strain evidence="3">CBS 315.58</strain>
    </source>
</reference>
<dbReference type="Gene3D" id="3.90.70.80">
    <property type="match status" value="1"/>
</dbReference>
<dbReference type="GO" id="GO:0016579">
    <property type="term" value="P:protein deubiquitination"/>
    <property type="evidence" value="ECO:0007669"/>
    <property type="project" value="TreeGrafter"/>
</dbReference>
<feature type="compositionally biased region" description="Basic and acidic residues" evidence="1">
    <location>
        <begin position="66"/>
        <end position="88"/>
    </location>
</feature>